<proteinExistence type="predicted"/>
<dbReference type="AlphaFoldDB" id="A0A7W9KMJ6"/>
<protein>
    <recommendedName>
        <fullName evidence="1">SCO6045-like C-terminal domain-containing protein</fullName>
    </recommendedName>
</protein>
<sequence>MSRDRLAAQQAELLRALLAGAPTPAGFDDDRLHAQAHALLAKRSRVTWHLRPDLADDLGDRFGPLFAEYAAAHPKSVGVRARQDADRFGLWLVEKGHLTPPRRPWWRVGRRP</sequence>
<feature type="domain" description="SCO6045-like C-terminal" evidence="1">
    <location>
        <begin position="7"/>
        <end position="93"/>
    </location>
</feature>
<dbReference type="RefSeq" id="WP_184866491.1">
    <property type="nucleotide sequence ID" value="NZ_JACHIR010000001.1"/>
</dbReference>
<dbReference type="InterPro" id="IPR058711">
    <property type="entry name" value="SCO6045-like_C"/>
</dbReference>
<evidence type="ECO:0000313" key="2">
    <source>
        <dbReference type="EMBL" id="MBB5894589.1"/>
    </source>
</evidence>
<accession>A0A7W9KMJ6</accession>
<name>A0A7W9KMJ6_9PSEU</name>
<dbReference type="EMBL" id="JACHIR010000001">
    <property type="protein sequence ID" value="MBB5894589.1"/>
    <property type="molecule type" value="Genomic_DNA"/>
</dbReference>
<comment type="caution">
    <text evidence="2">The sequence shown here is derived from an EMBL/GenBank/DDBJ whole genome shotgun (WGS) entry which is preliminary data.</text>
</comment>
<evidence type="ECO:0000259" key="1">
    <source>
        <dbReference type="Pfam" id="PF26136"/>
    </source>
</evidence>
<dbReference type="Pfam" id="PF26136">
    <property type="entry name" value="SCO6045_C"/>
    <property type="match status" value="1"/>
</dbReference>
<gene>
    <name evidence="2" type="ORF">BJ998_005785</name>
</gene>
<reference evidence="2 3" key="1">
    <citation type="submission" date="2020-08" db="EMBL/GenBank/DDBJ databases">
        <title>Sequencing the genomes of 1000 actinobacteria strains.</title>
        <authorList>
            <person name="Klenk H.-P."/>
        </authorList>
    </citation>
    <scope>NUCLEOTIDE SEQUENCE [LARGE SCALE GENOMIC DNA]</scope>
    <source>
        <strain evidence="2 3">DSM 43851</strain>
    </source>
</reference>
<organism evidence="2 3">
    <name type="scientific">Kutzneria kofuensis</name>
    <dbReference type="NCBI Taxonomy" id="103725"/>
    <lineage>
        <taxon>Bacteria</taxon>
        <taxon>Bacillati</taxon>
        <taxon>Actinomycetota</taxon>
        <taxon>Actinomycetes</taxon>
        <taxon>Pseudonocardiales</taxon>
        <taxon>Pseudonocardiaceae</taxon>
        <taxon>Kutzneria</taxon>
    </lineage>
</organism>
<keyword evidence="3" id="KW-1185">Reference proteome</keyword>
<evidence type="ECO:0000313" key="3">
    <source>
        <dbReference type="Proteomes" id="UP000585638"/>
    </source>
</evidence>
<dbReference type="Proteomes" id="UP000585638">
    <property type="component" value="Unassembled WGS sequence"/>
</dbReference>